<organism evidence="1">
    <name type="scientific">bioreactor metagenome</name>
    <dbReference type="NCBI Taxonomy" id="1076179"/>
    <lineage>
        <taxon>unclassified sequences</taxon>
        <taxon>metagenomes</taxon>
        <taxon>ecological metagenomes</taxon>
    </lineage>
</organism>
<dbReference type="InterPro" id="IPR029787">
    <property type="entry name" value="Nucleotide_cyclase"/>
</dbReference>
<comment type="caution">
    <text evidence="1">The sequence shown here is derived from an EMBL/GenBank/DDBJ whole genome shotgun (WGS) entry which is preliminary data.</text>
</comment>
<dbReference type="EMBL" id="VSSQ01117422">
    <property type="protein sequence ID" value="MPN51879.1"/>
    <property type="molecule type" value="Genomic_DNA"/>
</dbReference>
<sequence length="114" mass="12659">MRECCTAKDFMGHIGGDDFVVVVNHHQAQALCGRIIRIFGAAIQTLYTPDDWERGFIISKNRNGFTEEFPIVTLSIAVVTNREKSYSDLGGLSREIANTKKQCKIQKGNALVIA</sequence>
<proteinExistence type="predicted"/>
<accession>A0A645IN96</accession>
<reference evidence="1" key="1">
    <citation type="submission" date="2019-08" db="EMBL/GenBank/DDBJ databases">
        <authorList>
            <person name="Kucharzyk K."/>
            <person name="Murdoch R.W."/>
            <person name="Higgins S."/>
            <person name="Loffler F."/>
        </authorList>
    </citation>
    <scope>NUCLEOTIDE SEQUENCE</scope>
</reference>
<dbReference type="SUPFAM" id="SSF55073">
    <property type="entry name" value="Nucleotide cyclase"/>
    <property type="match status" value="1"/>
</dbReference>
<gene>
    <name evidence="1" type="ORF">SDC9_199529</name>
</gene>
<protein>
    <recommendedName>
        <fullName evidence="2">GGDEF domain-containing protein</fullName>
    </recommendedName>
</protein>
<dbReference type="Gene3D" id="3.30.70.270">
    <property type="match status" value="1"/>
</dbReference>
<dbReference type="AlphaFoldDB" id="A0A645IN96"/>
<name>A0A645IN96_9ZZZZ</name>
<evidence type="ECO:0000313" key="1">
    <source>
        <dbReference type="EMBL" id="MPN51879.1"/>
    </source>
</evidence>
<evidence type="ECO:0008006" key="2">
    <source>
        <dbReference type="Google" id="ProtNLM"/>
    </source>
</evidence>
<dbReference type="InterPro" id="IPR043128">
    <property type="entry name" value="Rev_trsase/Diguanyl_cyclase"/>
</dbReference>